<proteinExistence type="predicted"/>
<sequence length="425" mass="50084">MKTFNFFQLKSVKLLAFLIFLLLPVYLFAFQQQNQKNYTEYKGMVVNSQNDDPIASALISVNRSNISTITNAAGEFVLKVHDSLTPVIVNVSYLGFSSKNLPLDYFKDNNRVELVESVEKLSEVNIFNAKDARTLVEKMLTQKDENYITDQTLMTAFYREIIKRRRTNVSLSEAVVKIYKKPHNTRRKDLVSIYKARKSTDYDKLDTLALKLRGGPFNSLYLDLIKYTEYVLKPEMMENYEFNFDDPTKIDDRYIYVVNFEEMDKSTPWYFGQLYIDAESLTLVRAKYKMDVDDRDMATRMFVKKKPTGSKVYPVELYYEVDYAEKDGKWHFSYGNAIMEYVVNWKRKIFNSRYTVNSEMVVTDWEKYSDSEWKENADLIDPYVVMADDISGFYDKEFWGNNNIIEPEKSIQNAIEKIKRNMKKE</sequence>
<evidence type="ECO:0000313" key="1">
    <source>
        <dbReference type="EMBL" id="MDT0676865.1"/>
    </source>
</evidence>
<protein>
    <submittedName>
        <fullName evidence="1">Carboxypeptidase-like regulatory domain-containing protein</fullName>
    </submittedName>
</protein>
<dbReference type="RefSeq" id="WP_311503209.1">
    <property type="nucleotide sequence ID" value="NZ_JAVRHK010000006.1"/>
</dbReference>
<dbReference type="Pfam" id="PF13715">
    <property type="entry name" value="CarbopepD_reg_2"/>
    <property type="match status" value="1"/>
</dbReference>
<evidence type="ECO:0000313" key="2">
    <source>
        <dbReference type="Proteomes" id="UP001262582"/>
    </source>
</evidence>
<organism evidence="1 2">
    <name type="scientific">Autumnicola musiva</name>
    <dbReference type="NCBI Taxonomy" id="3075589"/>
    <lineage>
        <taxon>Bacteria</taxon>
        <taxon>Pseudomonadati</taxon>
        <taxon>Bacteroidota</taxon>
        <taxon>Flavobacteriia</taxon>
        <taxon>Flavobacteriales</taxon>
        <taxon>Flavobacteriaceae</taxon>
        <taxon>Autumnicola</taxon>
    </lineage>
</organism>
<name>A0ABU3D687_9FLAO</name>
<comment type="caution">
    <text evidence="1">The sequence shown here is derived from an EMBL/GenBank/DDBJ whole genome shotgun (WGS) entry which is preliminary data.</text>
</comment>
<dbReference type="EMBL" id="JAVRHK010000006">
    <property type="protein sequence ID" value="MDT0676865.1"/>
    <property type="molecule type" value="Genomic_DNA"/>
</dbReference>
<accession>A0ABU3D687</accession>
<dbReference type="InterPro" id="IPR008969">
    <property type="entry name" value="CarboxyPept-like_regulatory"/>
</dbReference>
<keyword evidence="2" id="KW-1185">Reference proteome</keyword>
<reference evidence="1 2" key="1">
    <citation type="submission" date="2023-09" db="EMBL/GenBank/DDBJ databases">
        <authorList>
            <person name="Rey-Velasco X."/>
        </authorList>
    </citation>
    <scope>NUCLEOTIDE SEQUENCE [LARGE SCALE GENOMIC DNA]</scope>
    <source>
        <strain evidence="1 2">F117</strain>
    </source>
</reference>
<dbReference type="SUPFAM" id="SSF49464">
    <property type="entry name" value="Carboxypeptidase regulatory domain-like"/>
    <property type="match status" value="1"/>
</dbReference>
<dbReference type="Proteomes" id="UP001262582">
    <property type="component" value="Unassembled WGS sequence"/>
</dbReference>
<gene>
    <name evidence="1" type="ORF">RM539_09770</name>
</gene>